<reference evidence="1 2" key="1">
    <citation type="journal article" date="2014" name="Curr. Microbiol.">
        <title>Spirosoma radiotolerans sp. nov., a gamma-radiation-resistant bacterium isolated from gamma ray-irradiated soil.</title>
        <authorList>
            <person name="Lee J.J."/>
            <person name="Srinivasan S."/>
            <person name="Lim S."/>
            <person name="Joe M."/>
            <person name="Im S."/>
            <person name="Bae S.I."/>
            <person name="Park K.R."/>
            <person name="Han J.H."/>
            <person name="Park S.H."/>
            <person name="Joo B.M."/>
            <person name="Park S.J."/>
            <person name="Kim M.K."/>
        </authorList>
    </citation>
    <scope>NUCLEOTIDE SEQUENCE [LARGE SCALE GENOMIC DNA]</scope>
    <source>
        <strain evidence="1 2">DG5A</strain>
    </source>
</reference>
<dbReference type="Proteomes" id="UP000033054">
    <property type="component" value="Chromosome"/>
</dbReference>
<proteinExistence type="predicted"/>
<dbReference type="EMBL" id="CP010429">
    <property type="protein sequence ID" value="AKD56908.1"/>
    <property type="molecule type" value="Genomic_DNA"/>
</dbReference>
<evidence type="ECO:0000313" key="2">
    <source>
        <dbReference type="Proteomes" id="UP000033054"/>
    </source>
</evidence>
<dbReference type="KEGG" id="srd:SD10_20335"/>
<sequence>MINRKDPFIDQLIQKQIGSFSYRKPKKELTQKYPALITQFILFNFSYKLREIKMNCMYAAKLFLK</sequence>
<name>A0A0E3ZYN6_9BACT</name>
<gene>
    <name evidence="1" type="ORF">SD10_20335</name>
</gene>
<keyword evidence="2" id="KW-1185">Reference proteome</keyword>
<dbReference type="AlphaFoldDB" id="A0A0E3ZYN6"/>
<organism evidence="1 2">
    <name type="scientific">Spirosoma radiotolerans</name>
    <dbReference type="NCBI Taxonomy" id="1379870"/>
    <lineage>
        <taxon>Bacteria</taxon>
        <taxon>Pseudomonadati</taxon>
        <taxon>Bacteroidota</taxon>
        <taxon>Cytophagia</taxon>
        <taxon>Cytophagales</taxon>
        <taxon>Cytophagaceae</taxon>
        <taxon>Spirosoma</taxon>
    </lineage>
</organism>
<protein>
    <submittedName>
        <fullName evidence="1">Uncharacterized protein</fullName>
    </submittedName>
</protein>
<accession>A0A0E3ZYN6</accession>
<evidence type="ECO:0000313" key="1">
    <source>
        <dbReference type="EMBL" id="AKD56908.1"/>
    </source>
</evidence>
<dbReference type="HOGENOM" id="CLU_2847623_0_0_10"/>
<dbReference type="PATRIC" id="fig|1379870.5.peg.4380"/>